<dbReference type="EMBL" id="CAWVOK010000011">
    <property type="protein sequence ID" value="CAK8162582.1"/>
    <property type="molecule type" value="Genomic_DNA"/>
</dbReference>
<reference evidence="1 2" key="1">
    <citation type="submission" date="2024-01" db="EMBL/GenBank/DDBJ databases">
        <authorList>
            <person name="Kunselman E."/>
        </authorList>
    </citation>
    <scope>NUCLEOTIDE SEQUENCE [LARGE SCALE GENOMIC DNA]</scope>
    <source>
        <strain evidence="1">2 abalone samples</strain>
    </source>
</reference>
<comment type="caution">
    <text evidence="1">The sequence shown here is derived from an EMBL/GenBank/DDBJ whole genome shotgun (WGS) entry which is preliminary data.</text>
</comment>
<evidence type="ECO:0000313" key="2">
    <source>
        <dbReference type="Proteomes" id="UP001314181"/>
    </source>
</evidence>
<gene>
    <name evidence="1" type="ORF">CAXC1_10005</name>
</gene>
<proteinExistence type="predicted"/>
<dbReference type="RefSeq" id="WP_338363681.1">
    <property type="nucleotide sequence ID" value="NZ_CAWVOK010000011.1"/>
</dbReference>
<keyword evidence="2" id="KW-1185">Reference proteome</keyword>
<name>A0ABM9N8E5_9RICK</name>
<dbReference type="Proteomes" id="UP001314181">
    <property type="component" value="Unassembled WGS sequence"/>
</dbReference>
<protein>
    <submittedName>
        <fullName evidence="1">Uncharacterized protein</fullName>
    </submittedName>
</protein>
<accession>A0ABM9N8E5</accession>
<organism evidence="1 2">
    <name type="scientific">Candidatus Xenohaliotis californiensis</name>
    <dbReference type="NCBI Taxonomy" id="84677"/>
    <lineage>
        <taxon>Bacteria</taxon>
        <taxon>Pseudomonadati</taxon>
        <taxon>Pseudomonadota</taxon>
        <taxon>Alphaproteobacteria</taxon>
        <taxon>Rickettsiales</taxon>
        <taxon>Anaplasmataceae</taxon>
        <taxon>Candidatus Xenohaliotis</taxon>
    </lineage>
</organism>
<evidence type="ECO:0000313" key="1">
    <source>
        <dbReference type="EMBL" id="CAK8162582.1"/>
    </source>
</evidence>
<sequence>MLENTIHQNSVSALINDKIINNLFQCTQNNIKQNALYKHMGIASGNLILPDNLITCYKNKKQLNAQQNIDLSCQIRSYKADSLCIPKNIINIFTNSEILLIIKKYLKKLCKAGHCLIEQIIRDTIESQSNLIETLDFTNGFGVESFTAISTTFNDKLQYYISNECMLIIPTYIYYNKDSRLLEQCQCNNPMVYLSNKERDFFIKGPNYNGKKTIVAYAVMKDMLQQIIHTAKKHSNNLMHININNYMENYYIYSNIEIAAVLQKPQGIIRLLLEDKFNQHRDI</sequence>